<dbReference type="NCBIfam" id="TIGR01439">
    <property type="entry name" value="lp_hng_hel_AbrB"/>
    <property type="match status" value="1"/>
</dbReference>
<dbReference type="SUPFAM" id="SSF89447">
    <property type="entry name" value="AbrB/MazE/MraZ-like"/>
    <property type="match status" value="1"/>
</dbReference>
<organism evidence="2 3">
    <name type="scientific">Candidatus Nitrospira allomarina</name>
    <dbReference type="NCBI Taxonomy" id="3020900"/>
    <lineage>
        <taxon>Bacteria</taxon>
        <taxon>Pseudomonadati</taxon>
        <taxon>Nitrospirota</taxon>
        <taxon>Nitrospiria</taxon>
        <taxon>Nitrospirales</taxon>
        <taxon>Nitrospiraceae</taxon>
        <taxon>Nitrospira</taxon>
    </lineage>
</organism>
<evidence type="ECO:0000313" key="2">
    <source>
        <dbReference type="EMBL" id="WNM57802.1"/>
    </source>
</evidence>
<keyword evidence="3" id="KW-1185">Reference proteome</keyword>
<proteinExistence type="predicted"/>
<evidence type="ECO:0000259" key="1">
    <source>
        <dbReference type="Pfam" id="PF04014"/>
    </source>
</evidence>
<dbReference type="InterPro" id="IPR037914">
    <property type="entry name" value="SpoVT-AbrB_sf"/>
</dbReference>
<name>A0AA96GB73_9BACT</name>
<feature type="domain" description="SpoVT-AbrB" evidence="1">
    <location>
        <begin position="7"/>
        <end position="27"/>
    </location>
</feature>
<protein>
    <submittedName>
        <fullName evidence="2">AbrB/MazE/SpoVT family DNA-binding domain-containing protein</fullName>
    </submittedName>
</protein>
<dbReference type="Proteomes" id="UP001302719">
    <property type="component" value="Chromosome"/>
</dbReference>
<accession>A0AA96GB73</accession>
<dbReference type="Pfam" id="PF04014">
    <property type="entry name" value="MazE_antitoxin"/>
    <property type="match status" value="1"/>
</dbReference>
<reference evidence="2 3" key="1">
    <citation type="submission" date="2023-01" db="EMBL/GenBank/DDBJ databases">
        <title>Cultivation and genomic characterization of new, ubiquitous marine nitrite-oxidizing bacteria from the Nitrospirales.</title>
        <authorList>
            <person name="Mueller A.J."/>
            <person name="Daebeler A."/>
            <person name="Herbold C.W."/>
            <person name="Kirkegaard R.H."/>
            <person name="Daims H."/>
        </authorList>
    </citation>
    <scope>NUCLEOTIDE SEQUENCE [LARGE SCALE GENOMIC DNA]</scope>
    <source>
        <strain evidence="2 3">VA</strain>
    </source>
</reference>
<sequence>MAVAALTSKGQITLPKEIREQLKLQPGIAWKFLWELMGGLPFVRLPQMSQF</sequence>
<dbReference type="AlphaFoldDB" id="A0AA96GB73"/>
<dbReference type="EMBL" id="CP116967">
    <property type="protein sequence ID" value="WNM57802.1"/>
    <property type="molecule type" value="Genomic_DNA"/>
</dbReference>
<dbReference type="RefSeq" id="WP_312642743.1">
    <property type="nucleotide sequence ID" value="NZ_CP116967.1"/>
</dbReference>
<dbReference type="GO" id="GO:0003677">
    <property type="term" value="F:DNA binding"/>
    <property type="evidence" value="ECO:0007669"/>
    <property type="project" value="UniProtKB-KW"/>
</dbReference>
<gene>
    <name evidence="2" type="ORF">PP769_17800</name>
</gene>
<keyword evidence="2" id="KW-0238">DNA-binding</keyword>
<dbReference type="KEGG" id="nall:PP769_17800"/>
<dbReference type="Gene3D" id="2.10.260.10">
    <property type="match status" value="1"/>
</dbReference>
<dbReference type="InterPro" id="IPR007159">
    <property type="entry name" value="SpoVT-AbrB_dom"/>
</dbReference>
<evidence type="ECO:0000313" key="3">
    <source>
        <dbReference type="Proteomes" id="UP001302719"/>
    </source>
</evidence>